<keyword evidence="3" id="KW-1185">Reference proteome</keyword>
<sequence length="125" mass="14045">MDVKPHEKFDMEAHKQKLVKRVENIREAHEKEHTKQVEEAAKSEGNSDTAASYAEMAECPDGNCPKEDVASPATDDAEVVGKTTEPPCEEGYDSSSRKTYKPCPYKPVWEDPTAEKMKIEKEMKG</sequence>
<dbReference type="OMA" id="HEKEHTK"/>
<feature type="region of interest" description="Disordered" evidence="1">
    <location>
        <begin position="29"/>
        <end position="109"/>
    </location>
</feature>
<name>C5KDZ8_PERM5</name>
<dbReference type="InParanoid" id="C5KDZ8"/>
<evidence type="ECO:0000313" key="2">
    <source>
        <dbReference type="EMBL" id="EER17295.1"/>
    </source>
</evidence>
<reference evidence="2 3" key="1">
    <citation type="submission" date="2008-07" db="EMBL/GenBank/DDBJ databases">
        <authorList>
            <person name="El-Sayed N."/>
            <person name="Caler E."/>
            <person name="Inman J."/>
            <person name="Amedeo P."/>
            <person name="Hass B."/>
            <person name="Wortman J."/>
        </authorList>
    </citation>
    <scope>NUCLEOTIDE SEQUENCE [LARGE SCALE GENOMIC DNA]</scope>
    <source>
        <strain evidence="3">ATCC 50983 / TXsc</strain>
    </source>
</reference>
<dbReference type="Proteomes" id="UP000007800">
    <property type="component" value="Unassembled WGS sequence"/>
</dbReference>
<organism evidence="3">
    <name type="scientific">Perkinsus marinus (strain ATCC 50983 / TXsc)</name>
    <dbReference type="NCBI Taxonomy" id="423536"/>
    <lineage>
        <taxon>Eukaryota</taxon>
        <taxon>Sar</taxon>
        <taxon>Alveolata</taxon>
        <taxon>Perkinsozoa</taxon>
        <taxon>Perkinsea</taxon>
        <taxon>Perkinsida</taxon>
        <taxon>Perkinsidae</taxon>
        <taxon>Perkinsus</taxon>
    </lineage>
</organism>
<evidence type="ECO:0000256" key="1">
    <source>
        <dbReference type="SAM" id="MobiDB-lite"/>
    </source>
</evidence>
<accession>C5KDZ8</accession>
<gene>
    <name evidence="2" type="ORF">Pmar_PMAR012292</name>
</gene>
<evidence type="ECO:0000313" key="3">
    <source>
        <dbReference type="Proteomes" id="UP000007800"/>
    </source>
</evidence>
<dbReference type="AlphaFoldDB" id="C5KDZ8"/>
<proteinExistence type="predicted"/>
<dbReference type="EMBL" id="GG672131">
    <property type="protein sequence ID" value="EER17295.1"/>
    <property type="molecule type" value="Genomic_DNA"/>
</dbReference>
<dbReference type="OrthoDB" id="446712at2759"/>
<feature type="compositionally biased region" description="Basic and acidic residues" evidence="1">
    <location>
        <begin position="29"/>
        <end position="42"/>
    </location>
</feature>
<protein>
    <submittedName>
        <fullName evidence="2">Uncharacterized protein</fullName>
    </submittedName>
</protein>
<dbReference type="GeneID" id="9062267"/>
<dbReference type="RefSeq" id="XP_002785499.1">
    <property type="nucleotide sequence ID" value="XM_002785453.1"/>
</dbReference>